<dbReference type="SMART" id="SM00594">
    <property type="entry name" value="UAS"/>
    <property type="match status" value="1"/>
</dbReference>
<dbReference type="PANTHER" id="PTHR23322:SF1">
    <property type="entry name" value="FAS-ASSOCIATED FACTOR 2"/>
    <property type="match status" value="1"/>
</dbReference>
<dbReference type="Gene3D" id="1.10.8.10">
    <property type="entry name" value="DNA helicase RuvA subunit, C-terminal domain"/>
    <property type="match status" value="1"/>
</dbReference>
<dbReference type="InParanoid" id="A0A3N4LJZ8"/>
<evidence type="ECO:0000256" key="2">
    <source>
        <dbReference type="SAM" id="MobiDB-lite"/>
    </source>
</evidence>
<evidence type="ECO:0000313" key="5">
    <source>
        <dbReference type="Proteomes" id="UP000267821"/>
    </source>
</evidence>
<dbReference type="SMART" id="SM00166">
    <property type="entry name" value="UBX"/>
    <property type="match status" value="1"/>
</dbReference>
<dbReference type="InterPro" id="IPR050730">
    <property type="entry name" value="UBX_domain-protein"/>
</dbReference>
<sequence>MASSSSSLDADLSQLTPSQQEALQQFTAVTALLPSAALPILRRSQWNVQIAIAKFFDGETADPIAEALAAQASSTVARPTTTSSSSSSSSTSSSSSRRRRSSTSIHPAPRVVPPPATLFRRSVLLSILFLPFSLLYRILTTSFHLFTTLFPFLRPLTRHFTLSRTSPPRRRTTSPRDTSARFIREFEESTGVKDLPWFEGGYAQAMDLAKKDVRIMMVVLQSEEHDDTHVFNKETLGNSEVVTWIREKNVVLWGGSVGDSEGYQVAASLSTTAFPFLALISLTPPSATSASLSISLSASAANGGALPTTMSTILRISGLLPPQTLLQKLNTALSAHADSLDRIRAIRDTHLADRQLREQQNSAYEISLARDRERARIRREEEARRKAAEEEARRRKSYAERVRNQKQAWRVRQVRLGLLPAEPAPEVKAARVSIRFPDGEKVSRRFERETGMDGVYAWVECRGVEDEEVDVEQEDRLLQGYTHTYAFRLVNPFPRKVFMYGEEGGTVGEHLWPSGNLIVEEVEREEGSVEAE</sequence>
<dbReference type="GO" id="GO:0036503">
    <property type="term" value="P:ERAD pathway"/>
    <property type="evidence" value="ECO:0007669"/>
    <property type="project" value="TreeGrafter"/>
</dbReference>
<protein>
    <recommendedName>
        <fullName evidence="3">UBX domain-containing protein</fullName>
    </recommendedName>
</protein>
<evidence type="ECO:0000256" key="1">
    <source>
        <dbReference type="ARBA" id="ARBA00023054"/>
    </source>
</evidence>
<dbReference type="AlphaFoldDB" id="A0A3N4LJZ8"/>
<dbReference type="InterPro" id="IPR036249">
    <property type="entry name" value="Thioredoxin-like_sf"/>
</dbReference>
<dbReference type="Gene3D" id="3.40.30.10">
    <property type="entry name" value="Glutaredoxin"/>
    <property type="match status" value="1"/>
</dbReference>
<feature type="region of interest" description="Disordered" evidence="2">
    <location>
        <begin position="75"/>
        <end position="109"/>
    </location>
</feature>
<dbReference type="InterPro" id="IPR029071">
    <property type="entry name" value="Ubiquitin-like_domsf"/>
</dbReference>
<dbReference type="InterPro" id="IPR006577">
    <property type="entry name" value="UAS"/>
</dbReference>
<dbReference type="PANTHER" id="PTHR23322">
    <property type="entry name" value="FAS-ASSOCIATED PROTEIN"/>
    <property type="match status" value="1"/>
</dbReference>
<reference evidence="4 5" key="1">
    <citation type="journal article" date="2018" name="Nat. Ecol. Evol.">
        <title>Pezizomycetes genomes reveal the molecular basis of ectomycorrhizal truffle lifestyle.</title>
        <authorList>
            <person name="Murat C."/>
            <person name="Payen T."/>
            <person name="Noel B."/>
            <person name="Kuo A."/>
            <person name="Morin E."/>
            <person name="Chen J."/>
            <person name="Kohler A."/>
            <person name="Krizsan K."/>
            <person name="Balestrini R."/>
            <person name="Da Silva C."/>
            <person name="Montanini B."/>
            <person name="Hainaut M."/>
            <person name="Levati E."/>
            <person name="Barry K.W."/>
            <person name="Belfiori B."/>
            <person name="Cichocki N."/>
            <person name="Clum A."/>
            <person name="Dockter R.B."/>
            <person name="Fauchery L."/>
            <person name="Guy J."/>
            <person name="Iotti M."/>
            <person name="Le Tacon F."/>
            <person name="Lindquist E.A."/>
            <person name="Lipzen A."/>
            <person name="Malagnac F."/>
            <person name="Mello A."/>
            <person name="Molinier V."/>
            <person name="Miyauchi S."/>
            <person name="Poulain J."/>
            <person name="Riccioni C."/>
            <person name="Rubini A."/>
            <person name="Sitrit Y."/>
            <person name="Splivallo R."/>
            <person name="Traeger S."/>
            <person name="Wang M."/>
            <person name="Zifcakova L."/>
            <person name="Wipf D."/>
            <person name="Zambonelli A."/>
            <person name="Paolocci F."/>
            <person name="Nowrousian M."/>
            <person name="Ottonello S."/>
            <person name="Baldrian P."/>
            <person name="Spatafora J.W."/>
            <person name="Henrissat B."/>
            <person name="Nagy L.G."/>
            <person name="Aury J.M."/>
            <person name="Wincker P."/>
            <person name="Grigoriev I.V."/>
            <person name="Bonfante P."/>
            <person name="Martin F.M."/>
        </authorList>
    </citation>
    <scope>NUCLEOTIDE SEQUENCE [LARGE SCALE GENOMIC DNA]</scope>
    <source>
        <strain evidence="4 5">ATCC MYA-4762</strain>
    </source>
</reference>
<dbReference type="EMBL" id="ML121547">
    <property type="protein sequence ID" value="RPB23224.1"/>
    <property type="molecule type" value="Genomic_DNA"/>
</dbReference>
<dbReference type="FunCoup" id="A0A3N4LJZ8">
    <property type="interactions" value="26"/>
</dbReference>
<feature type="compositionally biased region" description="Low complexity" evidence="2">
    <location>
        <begin position="75"/>
        <end position="95"/>
    </location>
</feature>
<dbReference type="OrthoDB" id="1026733at2759"/>
<dbReference type="GO" id="GO:0043130">
    <property type="term" value="F:ubiquitin binding"/>
    <property type="evidence" value="ECO:0007669"/>
    <property type="project" value="TreeGrafter"/>
</dbReference>
<dbReference type="Gene3D" id="3.10.20.90">
    <property type="entry name" value="Phosphatidylinositol 3-kinase Catalytic Subunit, Chain A, domain 1"/>
    <property type="match status" value="1"/>
</dbReference>
<dbReference type="GO" id="GO:0005783">
    <property type="term" value="C:endoplasmic reticulum"/>
    <property type="evidence" value="ECO:0007669"/>
    <property type="project" value="TreeGrafter"/>
</dbReference>
<evidence type="ECO:0000313" key="4">
    <source>
        <dbReference type="EMBL" id="RPB23224.1"/>
    </source>
</evidence>
<dbReference type="InterPro" id="IPR001012">
    <property type="entry name" value="UBX_dom"/>
</dbReference>
<proteinExistence type="predicted"/>
<name>A0A3N4LJZ8_9PEZI</name>
<dbReference type="Proteomes" id="UP000267821">
    <property type="component" value="Unassembled WGS sequence"/>
</dbReference>
<gene>
    <name evidence="4" type="ORF">L211DRAFT_825514</name>
</gene>
<dbReference type="SUPFAM" id="SSF52833">
    <property type="entry name" value="Thioredoxin-like"/>
    <property type="match status" value="1"/>
</dbReference>
<evidence type="ECO:0000259" key="3">
    <source>
        <dbReference type="PROSITE" id="PS50033"/>
    </source>
</evidence>
<dbReference type="InterPro" id="IPR009060">
    <property type="entry name" value="UBA-like_sf"/>
</dbReference>
<dbReference type="Pfam" id="PF00789">
    <property type="entry name" value="UBX"/>
    <property type="match status" value="1"/>
</dbReference>
<dbReference type="Pfam" id="PF14555">
    <property type="entry name" value="UBA_4"/>
    <property type="match status" value="1"/>
</dbReference>
<organism evidence="4 5">
    <name type="scientific">Terfezia boudieri ATCC MYA-4762</name>
    <dbReference type="NCBI Taxonomy" id="1051890"/>
    <lineage>
        <taxon>Eukaryota</taxon>
        <taxon>Fungi</taxon>
        <taxon>Dikarya</taxon>
        <taxon>Ascomycota</taxon>
        <taxon>Pezizomycotina</taxon>
        <taxon>Pezizomycetes</taxon>
        <taxon>Pezizales</taxon>
        <taxon>Pezizaceae</taxon>
        <taxon>Terfezia</taxon>
    </lineage>
</organism>
<keyword evidence="1" id="KW-0175">Coiled coil</keyword>
<dbReference type="STRING" id="1051890.A0A3N4LJZ8"/>
<keyword evidence="5" id="KW-1185">Reference proteome</keyword>
<dbReference type="CDD" id="cd01767">
    <property type="entry name" value="UBX"/>
    <property type="match status" value="1"/>
</dbReference>
<dbReference type="SUPFAM" id="SSF54236">
    <property type="entry name" value="Ubiquitin-like"/>
    <property type="match status" value="1"/>
</dbReference>
<feature type="domain" description="UBX" evidence="3">
    <location>
        <begin position="425"/>
        <end position="520"/>
    </location>
</feature>
<dbReference type="PROSITE" id="PS50033">
    <property type="entry name" value="UBX"/>
    <property type="match status" value="1"/>
</dbReference>
<accession>A0A3N4LJZ8</accession>
<dbReference type="SUPFAM" id="SSF46934">
    <property type="entry name" value="UBA-like"/>
    <property type="match status" value="1"/>
</dbReference>
<feature type="region of interest" description="Disordered" evidence="2">
    <location>
        <begin position="378"/>
        <end position="399"/>
    </location>
</feature>